<comment type="caution">
    <text evidence="1">The sequence shown here is derived from an EMBL/GenBank/DDBJ whole genome shotgun (WGS) entry which is preliminary data.</text>
</comment>
<dbReference type="RefSeq" id="WP_203646009.1">
    <property type="nucleotide sequence ID" value="NZ_BOLN01000007.1"/>
</dbReference>
<organism evidence="1 2">
    <name type="scientific">Levilactobacillus lanxiensis</name>
    <dbReference type="NCBI Taxonomy" id="2799568"/>
    <lineage>
        <taxon>Bacteria</taxon>
        <taxon>Bacillati</taxon>
        <taxon>Bacillota</taxon>
        <taxon>Bacilli</taxon>
        <taxon>Lactobacillales</taxon>
        <taxon>Lactobacillaceae</taxon>
        <taxon>Levilactobacillus</taxon>
    </lineage>
</organism>
<sequence length="290" mass="32006">MKIIKRVVLLVLLAAVVGTAMWGMTKMYRAMFGNNHYYQRSRAYTTQDSLLNQKMISRSKMVQLTNLTHGTQYTGNTSLDQAAKTYRYQVGKEKISNFMGTDATLQLYTESKLMTKSMVQDAATFWNTLAGQKIVTVVASAKQSDEVIHDTKTDDKSLGGQTYDRQGMVFHPANWKSAGLSTAEEQDWREAVLIREIGHALGLPSLGGGKLGNNAFVHGKIGSEVMSYWSVGSAAPAINKQGVKSTAMDGAALALAGLSWKRPQRLAQWVYTDQTPFVLYHDGKISSTFK</sequence>
<keyword evidence="2" id="KW-1185">Reference proteome</keyword>
<protein>
    <recommendedName>
        <fullName evidence="3">Matrixin family metalloprotease</fullName>
    </recommendedName>
</protein>
<dbReference type="Proteomes" id="UP001597189">
    <property type="component" value="Unassembled WGS sequence"/>
</dbReference>
<reference evidence="2" key="1">
    <citation type="journal article" date="2019" name="Int. J. Syst. Evol. Microbiol.">
        <title>The Global Catalogue of Microorganisms (GCM) 10K type strain sequencing project: providing services to taxonomists for standard genome sequencing and annotation.</title>
        <authorList>
            <consortium name="The Broad Institute Genomics Platform"/>
            <consortium name="The Broad Institute Genome Sequencing Center for Infectious Disease"/>
            <person name="Wu L."/>
            <person name="Ma J."/>
        </authorList>
    </citation>
    <scope>NUCLEOTIDE SEQUENCE [LARGE SCALE GENOMIC DNA]</scope>
    <source>
        <strain evidence="2">CCM 8979</strain>
    </source>
</reference>
<name>A0ABW4D4T2_9LACO</name>
<accession>A0ABW4D4T2</accession>
<evidence type="ECO:0000313" key="1">
    <source>
        <dbReference type="EMBL" id="MFD1455924.1"/>
    </source>
</evidence>
<proteinExistence type="predicted"/>
<gene>
    <name evidence="1" type="ORF">ACFQ44_09630</name>
</gene>
<dbReference type="InterPro" id="IPR024079">
    <property type="entry name" value="MetalloPept_cat_dom_sf"/>
</dbReference>
<dbReference type="SUPFAM" id="SSF55486">
    <property type="entry name" value="Metalloproteases ('zincins'), catalytic domain"/>
    <property type="match status" value="1"/>
</dbReference>
<evidence type="ECO:0000313" key="2">
    <source>
        <dbReference type="Proteomes" id="UP001597189"/>
    </source>
</evidence>
<dbReference type="Gene3D" id="3.40.390.10">
    <property type="entry name" value="Collagenase (Catalytic Domain)"/>
    <property type="match status" value="1"/>
</dbReference>
<dbReference type="EMBL" id="JBHTOD010000007">
    <property type="protein sequence ID" value="MFD1455924.1"/>
    <property type="molecule type" value="Genomic_DNA"/>
</dbReference>
<evidence type="ECO:0008006" key="3">
    <source>
        <dbReference type="Google" id="ProtNLM"/>
    </source>
</evidence>